<dbReference type="GeneID" id="14917767"/>
<evidence type="ECO:0000313" key="1">
    <source>
        <dbReference type="EMBL" id="ELR17025.1"/>
    </source>
</evidence>
<keyword evidence="2" id="KW-1185">Reference proteome</keyword>
<protein>
    <submittedName>
        <fullName evidence="1">Uncharacterized protein</fullName>
    </submittedName>
</protein>
<dbReference type="Proteomes" id="UP000011083">
    <property type="component" value="Unassembled WGS sequence"/>
</dbReference>
<dbReference type="KEGG" id="acan:ACA1_132380"/>
<proteinExistence type="predicted"/>
<accession>L8GVI0</accession>
<reference evidence="1 2" key="1">
    <citation type="journal article" date="2013" name="Genome Biol.">
        <title>Genome of Acanthamoeba castellanii highlights extensive lateral gene transfer and early evolution of tyrosine kinase signaling.</title>
        <authorList>
            <person name="Clarke M."/>
            <person name="Lohan A.J."/>
            <person name="Liu B."/>
            <person name="Lagkouvardos I."/>
            <person name="Roy S."/>
            <person name="Zafar N."/>
            <person name="Bertelli C."/>
            <person name="Schilde C."/>
            <person name="Kianianmomeni A."/>
            <person name="Burglin T.R."/>
            <person name="Frech C."/>
            <person name="Turcotte B."/>
            <person name="Kopec K.O."/>
            <person name="Synnott J.M."/>
            <person name="Choo C."/>
            <person name="Paponov I."/>
            <person name="Finkler A."/>
            <person name="Soon Heng Tan C."/>
            <person name="Hutchins A.P."/>
            <person name="Weinmeier T."/>
            <person name="Rattei T."/>
            <person name="Chu J.S."/>
            <person name="Gimenez G."/>
            <person name="Irimia M."/>
            <person name="Rigden D.J."/>
            <person name="Fitzpatrick D.A."/>
            <person name="Lorenzo-Morales J."/>
            <person name="Bateman A."/>
            <person name="Chiu C.H."/>
            <person name="Tang P."/>
            <person name="Hegemann P."/>
            <person name="Fromm H."/>
            <person name="Raoult D."/>
            <person name="Greub G."/>
            <person name="Miranda-Saavedra D."/>
            <person name="Chen N."/>
            <person name="Nash P."/>
            <person name="Ginger M.L."/>
            <person name="Horn M."/>
            <person name="Schaap P."/>
            <person name="Caler L."/>
            <person name="Loftus B."/>
        </authorList>
    </citation>
    <scope>NUCLEOTIDE SEQUENCE [LARGE SCALE GENOMIC DNA]</scope>
    <source>
        <strain evidence="1 2">Neff</strain>
    </source>
</reference>
<dbReference type="VEuPathDB" id="AmoebaDB:ACA1_132380"/>
<dbReference type="EMBL" id="KB007975">
    <property type="protein sequence ID" value="ELR17025.1"/>
    <property type="molecule type" value="Genomic_DNA"/>
</dbReference>
<evidence type="ECO:0000313" key="2">
    <source>
        <dbReference type="Proteomes" id="UP000011083"/>
    </source>
</evidence>
<gene>
    <name evidence="1" type="ORF">ACA1_132380</name>
</gene>
<dbReference type="AlphaFoldDB" id="L8GVI0"/>
<dbReference type="RefSeq" id="XP_004339038.1">
    <property type="nucleotide sequence ID" value="XM_004338990.1"/>
</dbReference>
<name>L8GVI0_ACACF</name>
<sequence length="61" mass="6427">MPVFMPYIKRSPATAAFVGVTCGSKSAVLWGLAKGLPNAHLMLLLGEHGNMPIVLNFGSIT</sequence>
<organism evidence="1 2">
    <name type="scientific">Acanthamoeba castellanii (strain ATCC 30010 / Neff)</name>
    <dbReference type="NCBI Taxonomy" id="1257118"/>
    <lineage>
        <taxon>Eukaryota</taxon>
        <taxon>Amoebozoa</taxon>
        <taxon>Discosea</taxon>
        <taxon>Longamoebia</taxon>
        <taxon>Centramoebida</taxon>
        <taxon>Acanthamoebidae</taxon>
        <taxon>Acanthamoeba</taxon>
    </lineage>
</organism>